<evidence type="ECO:0000256" key="1">
    <source>
        <dbReference type="ARBA" id="ARBA00022729"/>
    </source>
</evidence>
<protein>
    <submittedName>
        <fullName evidence="4">T9SS type A sorting domain-containing protein</fullName>
    </submittedName>
</protein>
<reference evidence="4 5" key="1">
    <citation type="submission" date="2024-12" db="EMBL/GenBank/DDBJ databases">
        <title>Draft genome sequence of Chryseobacterium kwangjuense AG447.</title>
        <authorList>
            <person name="Cheptsov V.S."/>
            <person name="Belov A."/>
            <person name="Zavarzina A.G."/>
        </authorList>
    </citation>
    <scope>NUCLEOTIDE SEQUENCE [LARGE SCALE GENOMIC DNA]</scope>
    <source>
        <strain evidence="4 5">AG447</strain>
    </source>
</reference>
<dbReference type="Proteomes" id="UP001634154">
    <property type="component" value="Unassembled WGS sequence"/>
</dbReference>
<dbReference type="Gene3D" id="3.40.50.410">
    <property type="entry name" value="von Willebrand factor, type A domain"/>
    <property type="match status" value="1"/>
</dbReference>
<evidence type="ECO:0000313" key="4">
    <source>
        <dbReference type="EMBL" id="MFN1217841.1"/>
    </source>
</evidence>
<feature type="signal peptide" evidence="2">
    <location>
        <begin position="1"/>
        <end position="21"/>
    </location>
</feature>
<dbReference type="NCBIfam" id="TIGR04183">
    <property type="entry name" value="Por_Secre_tail"/>
    <property type="match status" value="1"/>
</dbReference>
<keyword evidence="1 2" id="KW-0732">Signal</keyword>
<organism evidence="4 5">
    <name type="scientific">Chryseobacterium kwangjuense</name>
    <dbReference type="NCBI Taxonomy" id="267125"/>
    <lineage>
        <taxon>Bacteria</taxon>
        <taxon>Pseudomonadati</taxon>
        <taxon>Bacteroidota</taxon>
        <taxon>Flavobacteriia</taxon>
        <taxon>Flavobacteriales</taxon>
        <taxon>Weeksellaceae</taxon>
        <taxon>Chryseobacterium group</taxon>
        <taxon>Chryseobacterium</taxon>
    </lineage>
</organism>
<dbReference type="SUPFAM" id="SSF53300">
    <property type="entry name" value="vWA-like"/>
    <property type="match status" value="1"/>
</dbReference>
<feature type="domain" description="Secretion system C-terminal sorting" evidence="3">
    <location>
        <begin position="402"/>
        <end position="472"/>
    </location>
</feature>
<accession>A0ABW9K3E6</accession>
<evidence type="ECO:0000313" key="5">
    <source>
        <dbReference type="Proteomes" id="UP001634154"/>
    </source>
</evidence>
<name>A0ABW9K3E6_9FLAO</name>
<dbReference type="EMBL" id="JBJXVJ010000002">
    <property type="protein sequence ID" value="MFN1217841.1"/>
    <property type="molecule type" value="Genomic_DNA"/>
</dbReference>
<proteinExistence type="predicted"/>
<dbReference type="Pfam" id="PF18962">
    <property type="entry name" value="Por_Secre_tail"/>
    <property type="match status" value="1"/>
</dbReference>
<dbReference type="InterPro" id="IPR026444">
    <property type="entry name" value="Secre_tail"/>
</dbReference>
<gene>
    <name evidence="4" type="ORF">ACKW6Q_12810</name>
</gene>
<dbReference type="CDD" id="cd00198">
    <property type="entry name" value="vWFA"/>
    <property type="match status" value="1"/>
</dbReference>
<dbReference type="InterPro" id="IPR036465">
    <property type="entry name" value="vWFA_dom_sf"/>
</dbReference>
<keyword evidence="5" id="KW-1185">Reference proteome</keyword>
<evidence type="ECO:0000259" key="3">
    <source>
        <dbReference type="Pfam" id="PF18962"/>
    </source>
</evidence>
<sequence length="474" mass="53040">MKKSFLFFLVAFMMSLGNLNAQQSSDYIIMLDNGGSTTNDTYVHMKRGAIKLIEQLLACNPRNRVAVVQYGAGIYGNPSGVNKALVYIESDFTSDSFAATNFERRLDFGDYFRESLELMENAFGGISNPDIVSSQTTLNLGQPLKIVVFTDAERNSGTPHDSYLVNYNNTAFNDPAAFDTAVKFKVDKQAQFTMIHANTSTQAVRAAASIASAGGSYNGALETNVMDPDYGVLPRLYYNRPNGFFIGHTEVDYWKELATDICDATSLGTVDFRYEPGECIESTSGIGGYYHLPAGVTLVNLRLELVSLQDGTIYPITFNPSFGPGNFFNYYFQPSDFNYPISNGATGLQKFRLSMVYLQNGEYKIAYSWNNYPYFDYDINMKCPVLKSAQPSEKEKMFTLTPNPTNGLFKVILKNKPESGRLEIRDLNGNAVYNKVLRSEKEIDIDISSRKEGVYMVNVINDKNEIYSEKIIKK</sequence>
<comment type="caution">
    <text evidence="4">The sequence shown here is derived from an EMBL/GenBank/DDBJ whole genome shotgun (WGS) entry which is preliminary data.</text>
</comment>
<evidence type="ECO:0000256" key="2">
    <source>
        <dbReference type="SAM" id="SignalP"/>
    </source>
</evidence>
<dbReference type="RefSeq" id="WP_409356965.1">
    <property type="nucleotide sequence ID" value="NZ_JBJXVJ010000002.1"/>
</dbReference>
<feature type="chain" id="PRO_5045538705" evidence="2">
    <location>
        <begin position="22"/>
        <end position="474"/>
    </location>
</feature>